<evidence type="ECO:0000256" key="2">
    <source>
        <dbReference type="PROSITE-ProRule" id="PRU00335"/>
    </source>
</evidence>
<dbReference type="PANTHER" id="PTHR43479">
    <property type="entry name" value="ACREF/ENVCD OPERON REPRESSOR-RELATED"/>
    <property type="match status" value="1"/>
</dbReference>
<evidence type="ECO:0000313" key="5">
    <source>
        <dbReference type="Proteomes" id="UP001519271"/>
    </source>
</evidence>
<evidence type="ECO:0000256" key="1">
    <source>
        <dbReference type="ARBA" id="ARBA00023125"/>
    </source>
</evidence>
<organism evidence="4 5">
    <name type="scientific">Youngiibacter multivorans</name>
    <dbReference type="NCBI Taxonomy" id="937251"/>
    <lineage>
        <taxon>Bacteria</taxon>
        <taxon>Bacillati</taxon>
        <taxon>Bacillota</taxon>
        <taxon>Clostridia</taxon>
        <taxon>Eubacteriales</taxon>
        <taxon>Clostridiaceae</taxon>
        <taxon>Youngiibacter</taxon>
    </lineage>
</organism>
<gene>
    <name evidence="4" type="ORF">J2Z34_001110</name>
</gene>
<dbReference type="InterPro" id="IPR001647">
    <property type="entry name" value="HTH_TetR"/>
</dbReference>
<dbReference type="SUPFAM" id="SSF46689">
    <property type="entry name" value="Homeodomain-like"/>
    <property type="match status" value="1"/>
</dbReference>
<dbReference type="PANTHER" id="PTHR43479:SF11">
    <property type="entry name" value="ACREF_ENVCD OPERON REPRESSOR-RELATED"/>
    <property type="match status" value="1"/>
</dbReference>
<dbReference type="PRINTS" id="PR00455">
    <property type="entry name" value="HTHTETR"/>
</dbReference>
<feature type="DNA-binding region" description="H-T-H motif" evidence="2">
    <location>
        <begin position="37"/>
        <end position="56"/>
    </location>
</feature>
<feature type="domain" description="HTH tetR-type" evidence="3">
    <location>
        <begin position="14"/>
        <end position="74"/>
    </location>
</feature>
<dbReference type="Proteomes" id="UP001519271">
    <property type="component" value="Unassembled WGS sequence"/>
</dbReference>
<protein>
    <submittedName>
        <fullName evidence="4">AcrR family transcriptional regulator</fullName>
    </submittedName>
</protein>
<evidence type="ECO:0000313" key="4">
    <source>
        <dbReference type="EMBL" id="MBP1918633.1"/>
    </source>
</evidence>
<dbReference type="Pfam" id="PF00440">
    <property type="entry name" value="TetR_N"/>
    <property type="match status" value="1"/>
</dbReference>
<dbReference type="EMBL" id="JAGGKC010000007">
    <property type="protein sequence ID" value="MBP1918633.1"/>
    <property type="molecule type" value="Genomic_DNA"/>
</dbReference>
<dbReference type="InterPro" id="IPR009057">
    <property type="entry name" value="Homeodomain-like_sf"/>
</dbReference>
<dbReference type="RefSeq" id="WP_209458862.1">
    <property type="nucleotide sequence ID" value="NZ_JAGGKC010000007.1"/>
</dbReference>
<name>A0ABS4G259_9CLOT</name>
<dbReference type="PROSITE" id="PS50977">
    <property type="entry name" value="HTH_TETR_2"/>
    <property type="match status" value="1"/>
</dbReference>
<proteinExistence type="predicted"/>
<dbReference type="Gene3D" id="1.10.357.10">
    <property type="entry name" value="Tetracycline Repressor, domain 2"/>
    <property type="match status" value="1"/>
</dbReference>
<evidence type="ECO:0000259" key="3">
    <source>
        <dbReference type="PROSITE" id="PS50977"/>
    </source>
</evidence>
<dbReference type="InterPro" id="IPR023772">
    <property type="entry name" value="DNA-bd_HTH_TetR-type_CS"/>
</dbReference>
<accession>A0ABS4G259</accession>
<dbReference type="InterPro" id="IPR050624">
    <property type="entry name" value="HTH-type_Tx_Regulator"/>
</dbReference>
<keyword evidence="1 2" id="KW-0238">DNA-binding</keyword>
<dbReference type="PROSITE" id="PS01081">
    <property type="entry name" value="HTH_TETR_1"/>
    <property type="match status" value="1"/>
</dbReference>
<reference evidence="4 5" key="1">
    <citation type="submission" date="2021-03" db="EMBL/GenBank/DDBJ databases">
        <title>Genomic Encyclopedia of Type Strains, Phase IV (KMG-IV): sequencing the most valuable type-strain genomes for metagenomic binning, comparative biology and taxonomic classification.</title>
        <authorList>
            <person name="Goeker M."/>
        </authorList>
    </citation>
    <scope>NUCLEOTIDE SEQUENCE [LARGE SCALE GENOMIC DNA]</scope>
    <source>
        <strain evidence="4 5">DSM 6139</strain>
    </source>
</reference>
<sequence length="202" mass="23511">MNDVIKKPKTKRGQATMDRILESAESLFYEKGYHSTSITDITSEADVALGTFYIYFKDKFSLYRYLLLGYNHDIRKAIASNIVEGDSRIEMERKGLKSYLEFVRANKHAYNIIWESLYIDKGLFMDYYEEFGRRYGKGLDEAKVSGEARDFDTSVMSYVLMGVSTFLGLKYVMFQDEEEVDLDLVVEQVMSMLENGLFIRKK</sequence>
<comment type="caution">
    <text evidence="4">The sequence shown here is derived from an EMBL/GenBank/DDBJ whole genome shotgun (WGS) entry which is preliminary data.</text>
</comment>
<keyword evidence="5" id="KW-1185">Reference proteome</keyword>